<proteinExistence type="predicted"/>
<dbReference type="InterPro" id="IPR039239">
    <property type="entry name" value="AJAP1"/>
</dbReference>
<accession>A0A672GVB6</accession>
<evidence type="ECO:0000256" key="5">
    <source>
        <dbReference type="ARBA" id="ARBA00023136"/>
    </source>
</evidence>
<evidence type="ECO:0000256" key="6">
    <source>
        <dbReference type="SAM" id="MobiDB-lite"/>
    </source>
</evidence>
<reference evidence="10" key="2">
    <citation type="submission" date="2025-08" db="UniProtKB">
        <authorList>
            <consortium name="Ensembl"/>
        </authorList>
    </citation>
    <scope>IDENTIFICATION</scope>
</reference>
<evidence type="ECO:0000256" key="8">
    <source>
        <dbReference type="SAM" id="SignalP"/>
    </source>
</evidence>
<dbReference type="GO" id="GO:0044291">
    <property type="term" value="C:cell-cell contact zone"/>
    <property type="evidence" value="ECO:0007669"/>
    <property type="project" value="TreeGrafter"/>
</dbReference>
<dbReference type="OMA" id="GQAACKE"/>
<feature type="compositionally biased region" description="Low complexity" evidence="6">
    <location>
        <begin position="230"/>
        <end position="240"/>
    </location>
</feature>
<gene>
    <name evidence="10" type="primary">ajap1</name>
</gene>
<evidence type="ECO:0000256" key="7">
    <source>
        <dbReference type="SAM" id="Phobius"/>
    </source>
</evidence>
<evidence type="ECO:0000313" key="10">
    <source>
        <dbReference type="Ensembl" id="ENSSFAP00005020975.1"/>
    </source>
</evidence>
<evidence type="ECO:0000313" key="11">
    <source>
        <dbReference type="Proteomes" id="UP000472267"/>
    </source>
</evidence>
<feature type="signal peptide" evidence="8">
    <location>
        <begin position="1"/>
        <end position="37"/>
    </location>
</feature>
<protein>
    <submittedName>
        <fullName evidence="10">Adherens junctions associated protein 1</fullName>
    </submittedName>
</protein>
<dbReference type="PANTHER" id="PTHR32422">
    <property type="entry name" value="ADHERENS JUNCTION-ASSOCIATED PROTEIN 1"/>
    <property type="match status" value="1"/>
</dbReference>
<feature type="domain" description="AJAP1/PANP C-terminal" evidence="9">
    <location>
        <begin position="179"/>
        <end position="368"/>
    </location>
</feature>
<reference evidence="10" key="3">
    <citation type="submission" date="2025-09" db="UniProtKB">
        <authorList>
            <consortium name="Ensembl"/>
        </authorList>
    </citation>
    <scope>IDENTIFICATION</scope>
</reference>
<keyword evidence="3 8" id="KW-0732">Signal</keyword>
<feature type="transmembrane region" description="Helical" evidence="7">
    <location>
        <begin position="264"/>
        <end position="284"/>
    </location>
</feature>
<dbReference type="Proteomes" id="UP000472267">
    <property type="component" value="Chromosome 20"/>
</dbReference>
<keyword evidence="2 7" id="KW-0812">Transmembrane</keyword>
<dbReference type="GO" id="GO:0009898">
    <property type="term" value="C:cytoplasmic side of plasma membrane"/>
    <property type="evidence" value="ECO:0007669"/>
    <property type="project" value="TreeGrafter"/>
</dbReference>
<dbReference type="InterPro" id="IPR029198">
    <property type="entry name" value="AJAP1_PANP_C"/>
</dbReference>
<name>A0A672GVB6_SALFA</name>
<dbReference type="GO" id="GO:0005912">
    <property type="term" value="C:adherens junction"/>
    <property type="evidence" value="ECO:0007669"/>
    <property type="project" value="TreeGrafter"/>
</dbReference>
<comment type="subcellular location">
    <subcellularLocation>
        <location evidence="1">Membrane</location>
        <topology evidence="1">Single-pass type I membrane protein</topology>
    </subcellularLocation>
</comment>
<keyword evidence="5 7" id="KW-0472">Membrane</keyword>
<evidence type="ECO:0000256" key="3">
    <source>
        <dbReference type="ARBA" id="ARBA00022729"/>
    </source>
</evidence>
<evidence type="ECO:0000256" key="1">
    <source>
        <dbReference type="ARBA" id="ARBA00004479"/>
    </source>
</evidence>
<feature type="chain" id="PRO_5025517507" evidence="8">
    <location>
        <begin position="38"/>
        <end position="391"/>
    </location>
</feature>
<sequence>MFSFTLSFLCSPSAPRPGSCVGHGVWILLAMTHLTLDFSVCSPLGQGLGIKLTPKQVPRSRPRLQPLWDTPNKLHWRTVSPLARRLLSPVPPPQDTRAGMGLKVKGVKHRKSTYKGQTTCKECRLRHTQIETSGPLAVKAEAPAALSRGRLLIRARRQLKWDSYDKSQEGRTTTVAGFIDWGPTGTDSIDEDGKPDTNVTLSTRASSTTVATTTSTTTRLSQRTFTVVTTTESKSTTKPTISNTETVKPPKPYGDTPGLAVHQIITITVSLIMVIAALITTLVLKNCCAQSGNGRHNSHQRKIHQQEESCQNLTDFTPARVPSKVDIFTAYNDSLQCSHECVRTAVPIYTDEMIQQTPVYKTAYNGNRPSPTERQLIPVAFVSEKWFEISC</sequence>
<dbReference type="GO" id="GO:0008013">
    <property type="term" value="F:beta-catenin binding"/>
    <property type="evidence" value="ECO:0007669"/>
    <property type="project" value="TreeGrafter"/>
</dbReference>
<dbReference type="Ensembl" id="ENSSFAT00005021838.1">
    <property type="protein sequence ID" value="ENSSFAP00005020975.1"/>
    <property type="gene ID" value="ENSSFAG00005010946.1"/>
</dbReference>
<dbReference type="InParanoid" id="A0A672GVB6"/>
<feature type="region of interest" description="Disordered" evidence="6">
    <location>
        <begin position="230"/>
        <end position="250"/>
    </location>
</feature>
<evidence type="ECO:0000256" key="4">
    <source>
        <dbReference type="ARBA" id="ARBA00022989"/>
    </source>
</evidence>
<keyword evidence="4 7" id="KW-1133">Transmembrane helix</keyword>
<dbReference type="Pfam" id="PF15298">
    <property type="entry name" value="AJAP1_PANP_C"/>
    <property type="match status" value="1"/>
</dbReference>
<evidence type="ECO:0000259" key="9">
    <source>
        <dbReference type="Pfam" id="PF15298"/>
    </source>
</evidence>
<keyword evidence="11" id="KW-1185">Reference proteome</keyword>
<organism evidence="10 11">
    <name type="scientific">Salarias fasciatus</name>
    <name type="common">Jewelled blenny</name>
    <name type="synonym">Blennius fasciatus</name>
    <dbReference type="NCBI Taxonomy" id="181472"/>
    <lineage>
        <taxon>Eukaryota</taxon>
        <taxon>Metazoa</taxon>
        <taxon>Chordata</taxon>
        <taxon>Craniata</taxon>
        <taxon>Vertebrata</taxon>
        <taxon>Euteleostomi</taxon>
        <taxon>Actinopterygii</taxon>
        <taxon>Neopterygii</taxon>
        <taxon>Teleostei</taxon>
        <taxon>Neoteleostei</taxon>
        <taxon>Acanthomorphata</taxon>
        <taxon>Ovalentaria</taxon>
        <taxon>Blenniimorphae</taxon>
        <taxon>Blenniiformes</taxon>
        <taxon>Blennioidei</taxon>
        <taxon>Blenniidae</taxon>
        <taxon>Salariinae</taxon>
        <taxon>Salarias</taxon>
    </lineage>
</organism>
<evidence type="ECO:0000256" key="2">
    <source>
        <dbReference type="ARBA" id="ARBA00022692"/>
    </source>
</evidence>
<dbReference type="AlphaFoldDB" id="A0A672GVB6"/>
<dbReference type="PANTHER" id="PTHR32422:SF0">
    <property type="entry name" value="ADHERENS JUNCTION-ASSOCIATED PROTEIN 1"/>
    <property type="match status" value="1"/>
</dbReference>
<reference evidence="10" key="1">
    <citation type="submission" date="2019-06" db="EMBL/GenBank/DDBJ databases">
        <authorList>
            <consortium name="Wellcome Sanger Institute Data Sharing"/>
        </authorList>
    </citation>
    <scope>NUCLEOTIDE SEQUENCE [LARGE SCALE GENOMIC DNA]</scope>
</reference>